<evidence type="ECO:0000256" key="10">
    <source>
        <dbReference type="HAMAP-Rule" id="MF_00120"/>
    </source>
</evidence>
<comment type="function">
    <text evidence="10">Allows the formation of correctly charged Gln-tRNA(Gln) through the transamidation of misacylated Glu-tRNA(Gln) in organisms which lack glutaminyl-tRNA synthetase. The reaction takes place in the presence of glutamine and ATP through an activated gamma-phospho-Glu-tRNA(Gln).</text>
</comment>
<dbReference type="RefSeq" id="WP_106758346.1">
    <property type="nucleotide sequence ID" value="NZ_PXWF02000243.1"/>
</dbReference>
<evidence type="ECO:0000256" key="7">
    <source>
        <dbReference type="ARBA" id="ARBA00022840"/>
    </source>
</evidence>
<feature type="active site" description="Acyl-ester intermediate" evidence="10">
    <location>
        <position position="173"/>
    </location>
</feature>
<sequence length="491" mass="51955">MHTKTIKELSTLLHAKQISATELTRHFLARAGASDLNAFLHIDPAQSLAQAAAADARLANGGAGPLTGIPIAHKDIFVTRGWRSTAGSNMLANYTSPFDATVVERFGAAGMVTLGKLNCDEFAMGSANENSAFGAVKNPWDRLAVPGGSSGGSAAAIAAGLAPAATATDTGGSIRQPAAFCGVTGIKPTYGRVSRYGMIAFASSLDQGGPIARSAEDCAMLLGEMAGFDARDSTCLTAEQGNVREDFTRDLNVPLTGLRIGVPKEYFGEGLAADVEQAVRAALDEFVKLGATLVDITLPKTALSIPVYYIIAPAEASSNLSRFDGVRYGHRAAEYKDLSEMYRKSRAEGFGPEVQRRIMVGTYVLCHGYYDAYYLQAQKIRRLIADDFQAALGEKCDVIMGPVAPTVAWDLGAKSNDPVANYLADIFTLSTSLAGLPGMSVPCGFGQGAVNGRRPVGLQIIGNYFSEAKLLGIAHQYQRVTDWHTRAPEGV</sequence>
<evidence type="ECO:0000256" key="2">
    <source>
        <dbReference type="ARBA" id="ARBA00011123"/>
    </source>
</evidence>
<dbReference type="InterPro" id="IPR023631">
    <property type="entry name" value="Amidase_dom"/>
</dbReference>
<evidence type="ECO:0000313" key="13">
    <source>
        <dbReference type="Proteomes" id="UP000241421"/>
    </source>
</evidence>
<dbReference type="PROSITE" id="PS00571">
    <property type="entry name" value="AMIDASES"/>
    <property type="match status" value="1"/>
</dbReference>
<dbReference type="Gene3D" id="3.90.1300.10">
    <property type="entry name" value="Amidase signature (AS) domain"/>
    <property type="match status" value="1"/>
</dbReference>
<protein>
    <recommendedName>
        <fullName evidence="4 10">Glutamyl-tRNA(Gln) amidotransferase subunit A</fullName>
        <shortName evidence="10">Glu-ADT subunit A</shortName>
        <ecNumber evidence="3 10">6.3.5.7</ecNumber>
    </recommendedName>
</protein>
<evidence type="ECO:0000256" key="9">
    <source>
        <dbReference type="ARBA" id="ARBA00047407"/>
    </source>
</evidence>
<evidence type="ECO:0000313" key="12">
    <source>
        <dbReference type="EMBL" id="PWF46640.1"/>
    </source>
</evidence>
<feature type="domain" description="Amidase" evidence="11">
    <location>
        <begin position="22"/>
        <end position="471"/>
    </location>
</feature>
<reference evidence="12 13" key="1">
    <citation type="submission" date="2018-04" db="EMBL/GenBank/DDBJ databases">
        <title>Massilia violaceinigra sp. nov., a novel purple-pigmented bacterium isolated from Tianshan glacier, Xinjiang, China.</title>
        <authorList>
            <person name="Wang H."/>
        </authorList>
    </citation>
    <scope>NUCLEOTIDE SEQUENCE [LARGE SCALE GENOMIC DNA]</scope>
    <source>
        <strain evidence="12 13">B448-2</strain>
    </source>
</reference>
<dbReference type="EMBL" id="PXWF02000243">
    <property type="protein sequence ID" value="PWF46640.1"/>
    <property type="molecule type" value="Genomic_DNA"/>
</dbReference>
<dbReference type="PANTHER" id="PTHR11895:SF151">
    <property type="entry name" value="GLUTAMYL-TRNA(GLN) AMIDOTRANSFERASE SUBUNIT A"/>
    <property type="match status" value="1"/>
</dbReference>
<dbReference type="AlphaFoldDB" id="A0A2U2HIQ7"/>
<evidence type="ECO:0000256" key="1">
    <source>
        <dbReference type="ARBA" id="ARBA00008069"/>
    </source>
</evidence>
<dbReference type="SUPFAM" id="SSF75304">
    <property type="entry name" value="Amidase signature (AS) enzymes"/>
    <property type="match status" value="1"/>
</dbReference>
<dbReference type="PANTHER" id="PTHR11895">
    <property type="entry name" value="TRANSAMIDASE"/>
    <property type="match status" value="1"/>
</dbReference>
<organism evidence="12 13">
    <name type="scientific">Massilia glaciei</name>
    <dbReference type="NCBI Taxonomy" id="1524097"/>
    <lineage>
        <taxon>Bacteria</taxon>
        <taxon>Pseudomonadati</taxon>
        <taxon>Pseudomonadota</taxon>
        <taxon>Betaproteobacteria</taxon>
        <taxon>Burkholderiales</taxon>
        <taxon>Oxalobacteraceae</taxon>
        <taxon>Telluria group</taxon>
        <taxon>Massilia</taxon>
    </lineage>
</organism>
<proteinExistence type="inferred from homology"/>
<dbReference type="InterPro" id="IPR004412">
    <property type="entry name" value="GatA"/>
</dbReference>
<dbReference type="GO" id="GO:0016740">
    <property type="term" value="F:transferase activity"/>
    <property type="evidence" value="ECO:0007669"/>
    <property type="project" value="UniProtKB-KW"/>
</dbReference>
<accession>A0A2U2HIQ7</accession>
<evidence type="ECO:0000259" key="11">
    <source>
        <dbReference type="Pfam" id="PF01425"/>
    </source>
</evidence>
<dbReference type="InterPro" id="IPR000120">
    <property type="entry name" value="Amidase"/>
</dbReference>
<dbReference type="GO" id="GO:0030956">
    <property type="term" value="C:glutamyl-tRNA(Gln) amidotransferase complex"/>
    <property type="evidence" value="ECO:0007669"/>
    <property type="project" value="InterPro"/>
</dbReference>
<keyword evidence="7 10" id="KW-0067">ATP-binding</keyword>
<evidence type="ECO:0000256" key="8">
    <source>
        <dbReference type="ARBA" id="ARBA00022917"/>
    </source>
</evidence>
<evidence type="ECO:0000256" key="4">
    <source>
        <dbReference type="ARBA" id="ARBA00014428"/>
    </source>
</evidence>
<name>A0A2U2HIQ7_9BURK</name>
<dbReference type="GO" id="GO:0005524">
    <property type="term" value="F:ATP binding"/>
    <property type="evidence" value="ECO:0007669"/>
    <property type="project" value="UniProtKB-KW"/>
</dbReference>
<gene>
    <name evidence="10" type="primary">gatA</name>
    <name evidence="12" type="ORF">C7C56_015840</name>
</gene>
<feature type="active site" description="Charge relay system" evidence="10">
    <location>
        <position position="149"/>
    </location>
</feature>
<comment type="similarity">
    <text evidence="1 10">Belongs to the amidase family. GatA subfamily.</text>
</comment>
<keyword evidence="8 10" id="KW-0648">Protein biosynthesis</keyword>
<evidence type="ECO:0000256" key="3">
    <source>
        <dbReference type="ARBA" id="ARBA00012739"/>
    </source>
</evidence>
<dbReference type="InterPro" id="IPR020556">
    <property type="entry name" value="Amidase_CS"/>
</dbReference>
<dbReference type="Proteomes" id="UP000241421">
    <property type="component" value="Unassembled WGS sequence"/>
</dbReference>
<dbReference type="Pfam" id="PF01425">
    <property type="entry name" value="Amidase"/>
    <property type="match status" value="1"/>
</dbReference>
<dbReference type="OrthoDB" id="9811471at2"/>
<dbReference type="InterPro" id="IPR036928">
    <property type="entry name" value="AS_sf"/>
</dbReference>
<dbReference type="HAMAP" id="MF_00120">
    <property type="entry name" value="GatA"/>
    <property type="match status" value="1"/>
</dbReference>
<dbReference type="NCBIfam" id="TIGR00132">
    <property type="entry name" value="gatA"/>
    <property type="match status" value="1"/>
</dbReference>
<comment type="catalytic activity">
    <reaction evidence="9 10">
        <text>L-glutamyl-tRNA(Gln) + L-glutamine + ATP + H2O = L-glutaminyl-tRNA(Gln) + L-glutamate + ADP + phosphate + H(+)</text>
        <dbReference type="Rhea" id="RHEA:17521"/>
        <dbReference type="Rhea" id="RHEA-COMP:9681"/>
        <dbReference type="Rhea" id="RHEA-COMP:9684"/>
        <dbReference type="ChEBI" id="CHEBI:15377"/>
        <dbReference type="ChEBI" id="CHEBI:15378"/>
        <dbReference type="ChEBI" id="CHEBI:29985"/>
        <dbReference type="ChEBI" id="CHEBI:30616"/>
        <dbReference type="ChEBI" id="CHEBI:43474"/>
        <dbReference type="ChEBI" id="CHEBI:58359"/>
        <dbReference type="ChEBI" id="CHEBI:78520"/>
        <dbReference type="ChEBI" id="CHEBI:78521"/>
        <dbReference type="ChEBI" id="CHEBI:456216"/>
        <dbReference type="EC" id="6.3.5.7"/>
    </reaction>
</comment>
<keyword evidence="5 10" id="KW-0436">Ligase</keyword>
<comment type="subunit">
    <text evidence="2 10">Heterotrimer of A, B and C subunits.</text>
</comment>
<feature type="active site" description="Charge relay system" evidence="10">
    <location>
        <position position="74"/>
    </location>
</feature>
<dbReference type="EC" id="6.3.5.7" evidence="3 10"/>
<evidence type="ECO:0000256" key="6">
    <source>
        <dbReference type="ARBA" id="ARBA00022741"/>
    </source>
</evidence>
<evidence type="ECO:0000256" key="5">
    <source>
        <dbReference type="ARBA" id="ARBA00022598"/>
    </source>
</evidence>
<comment type="caution">
    <text evidence="12">The sequence shown here is derived from an EMBL/GenBank/DDBJ whole genome shotgun (WGS) entry which is preliminary data.</text>
</comment>
<keyword evidence="6 10" id="KW-0547">Nucleotide-binding</keyword>
<dbReference type="GO" id="GO:0006412">
    <property type="term" value="P:translation"/>
    <property type="evidence" value="ECO:0007669"/>
    <property type="project" value="UniProtKB-UniRule"/>
</dbReference>
<keyword evidence="13" id="KW-1185">Reference proteome</keyword>
<dbReference type="GO" id="GO:0050567">
    <property type="term" value="F:glutaminyl-tRNA synthase (glutamine-hydrolyzing) activity"/>
    <property type="evidence" value="ECO:0007669"/>
    <property type="project" value="UniProtKB-UniRule"/>
</dbReference>
<keyword evidence="12" id="KW-0808">Transferase</keyword>